<organism evidence="3 4">
    <name type="scientific">Tritrichomonas musculus</name>
    <dbReference type="NCBI Taxonomy" id="1915356"/>
    <lineage>
        <taxon>Eukaryota</taxon>
        <taxon>Metamonada</taxon>
        <taxon>Parabasalia</taxon>
        <taxon>Tritrichomonadida</taxon>
        <taxon>Tritrichomonadidae</taxon>
        <taxon>Tritrichomonas</taxon>
    </lineage>
</organism>
<comment type="caution">
    <text evidence="3">The sequence shown here is derived from an EMBL/GenBank/DDBJ whole genome shotgun (WGS) entry which is preliminary data.</text>
</comment>
<protein>
    <recommendedName>
        <fullName evidence="2">C2H2-type domain-containing protein</fullName>
    </recommendedName>
</protein>
<feature type="region of interest" description="Disordered" evidence="1">
    <location>
        <begin position="152"/>
        <end position="176"/>
    </location>
</feature>
<dbReference type="PROSITE" id="PS00028">
    <property type="entry name" value="ZINC_FINGER_C2H2_1"/>
    <property type="match status" value="1"/>
</dbReference>
<evidence type="ECO:0000313" key="4">
    <source>
        <dbReference type="Proteomes" id="UP001470230"/>
    </source>
</evidence>
<keyword evidence="4" id="KW-1185">Reference proteome</keyword>
<dbReference type="Proteomes" id="UP001470230">
    <property type="component" value="Unassembled WGS sequence"/>
</dbReference>
<evidence type="ECO:0000256" key="1">
    <source>
        <dbReference type="SAM" id="MobiDB-lite"/>
    </source>
</evidence>
<evidence type="ECO:0000313" key="3">
    <source>
        <dbReference type="EMBL" id="KAK8883053.1"/>
    </source>
</evidence>
<gene>
    <name evidence="3" type="ORF">M9Y10_045701</name>
</gene>
<feature type="region of interest" description="Disordered" evidence="1">
    <location>
        <begin position="302"/>
        <end position="324"/>
    </location>
</feature>
<feature type="domain" description="C2H2-type" evidence="2">
    <location>
        <begin position="113"/>
        <end position="134"/>
    </location>
</feature>
<accession>A0ABR2JX37</accession>
<evidence type="ECO:0000259" key="2">
    <source>
        <dbReference type="PROSITE" id="PS00028"/>
    </source>
</evidence>
<reference evidence="3 4" key="1">
    <citation type="submission" date="2024-04" db="EMBL/GenBank/DDBJ databases">
        <title>Tritrichomonas musculus Genome.</title>
        <authorList>
            <person name="Alves-Ferreira E."/>
            <person name="Grigg M."/>
            <person name="Lorenzi H."/>
            <person name="Galac M."/>
        </authorList>
    </citation>
    <scope>NUCLEOTIDE SEQUENCE [LARGE SCALE GENOMIC DNA]</scope>
    <source>
        <strain evidence="3 4">EAF2021</strain>
    </source>
</reference>
<dbReference type="EMBL" id="JAPFFF010000009">
    <property type="protein sequence ID" value="KAK8883053.1"/>
    <property type="molecule type" value="Genomic_DNA"/>
</dbReference>
<feature type="region of interest" description="Disordered" evidence="1">
    <location>
        <begin position="206"/>
        <end position="225"/>
    </location>
</feature>
<feature type="compositionally biased region" description="Basic residues" evidence="1">
    <location>
        <begin position="206"/>
        <end position="215"/>
    </location>
</feature>
<proteinExistence type="predicted"/>
<feature type="compositionally biased region" description="Polar residues" evidence="1">
    <location>
        <begin position="152"/>
        <end position="167"/>
    </location>
</feature>
<name>A0ABR2JX37_9EUKA</name>
<sequence>MKKSFTPYSHSPLLTITEGFNWSLSDSVDRSSISVSNQSNELHLFLKNFIRAKFFYPGTADQYWHLIQNLQCTIKSYNNYVVYLNSKINQLQKELKKTKNVQTTENVVERYLCPVCLDTFTTIVDLDDHISKIHNDISDRWNSLRSEKINDNRNINVTIPQQSNSFDKSPEKQNSSEDFTNINELHQWMVDKFNLLEEMVYSNRERRRHHRHHHHQISDNINTTTNNTFQYQDIENPDETIINNLNNQTENNHPSQIDASPFHKSDKHIFNLTSSNSHNIPISTPNRKLAYSNDSYILDNPSEKSIKKSSSHNYDNDDDIENLQSDNTKEGHFIEVIENNNNHNIFNYSTTLSKKAISKSDDSLS</sequence>
<dbReference type="InterPro" id="IPR013087">
    <property type="entry name" value="Znf_C2H2_type"/>
</dbReference>